<dbReference type="InterPro" id="IPR001845">
    <property type="entry name" value="HTH_ArsR_DNA-bd_dom"/>
</dbReference>
<keyword evidence="1" id="KW-0805">Transcription regulation</keyword>
<dbReference type="GO" id="GO:0003677">
    <property type="term" value="F:DNA binding"/>
    <property type="evidence" value="ECO:0007669"/>
    <property type="project" value="UniProtKB-KW"/>
</dbReference>
<dbReference type="RefSeq" id="WP_171245275.1">
    <property type="nucleotide sequence ID" value="NZ_JABEPQ010000006.1"/>
</dbReference>
<evidence type="ECO:0000256" key="3">
    <source>
        <dbReference type="ARBA" id="ARBA00023163"/>
    </source>
</evidence>
<evidence type="ECO:0000256" key="2">
    <source>
        <dbReference type="ARBA" id="ARBA00023125"/>
    </source>
</evidence>
<gene>
    <name evidence="5" type="ORF">HJG52_19385</name>
</gene>
<dbReference type="EMBL" id="JABEPQ010000006">
    <property type="protein sequence ID" value="NNM48155.1"/>
    <property type="molecule type" value="Genomic_DNA"/>
</dbReference>
<dbReference type="InterPro" id="IPR011991">
    <property type="entry name" value="ArsR-like_HTH"/>
</dbReference>
<dbReference type="AlphaFoldDB" id="A0A849HJM5"/>
<comment type="caution">
    <text evidence="5">The sequence shown here is derived from an EMBL/GenBank/DDBJ whole genome shotgun (WGS) entry which is preliminary data.</text>
</comment>
<dbReference type="SMART" id="SM00418">
    <property type="entry name" value="HTH_ARSR"/>
    <property type="match status" value="1"/>
</dbReference>
<dbReference type="PANTHER" id="PTHR33154:SF25">
    <property type="entry name" value="LMO0101 PROTEIN"/>
    <property type="match status" value="1"/>
</dbReference>
<keyword evidence="6" id="KW-1185">Reference proteome</keyword>
<evidence type="ECO:0000256" key="1">
    <source>
        <dbReference type="ARBA" id="ARBA00023015"/>
    </source>
</evidence>
<protein>
    <submittedName>
        <fullName evidence="5">Helix-turn-helix transcriptional regulator</fullName>
    </submittedName>
</protein>
<organism evidence="5 6">
    <name type="scientific">Knoellia koreensis</name>
    <dbReference type="NCBI Taxonomy" id="2730921"/>
    <lineage>
        <taxon>Bacteria</taxon>
        <taxon>Bacillati</taxon>
        <taxon>Actinomycetota</taxon>
        <taxon>Actinomycetes</taxon>
        <taxon>Micrococcales</taxon>
        <taxon>Intrasporangiaceae</taxon>
        <taxon>Knoellia</taxon>
    </lineage>
</organism>
<dbReference type="PRINTS" id="PR00778">
    <property type="entry name" value="HTHARSR"/>
</dbReference>
<sequence>MSLGDETEPERLRRLRAVAHPVRLRILSLLTGSELSAAEVARELGITQANASYHLRRLADTGRVDVVGTEKVRGGVAKKYRYSKETDAGPGRGGTAQRLRTGAGDPAALQLILAATATELQRRSAQHQPRPELARDTVYSDLETWLEPETWSEVVELVERASTLAHERARPARTEGTVPVSFTAILFGLGEDPT</sequence>
<dbReference type="GO" id="GO:0003700">
    <property type="term" value="F:DNA-binding transcription factor activity"/>
    <property type="evidence" value="ECO:0007669"/>
    <property type="project" value="InterPro"/>
</dbReference>
<keyword evidence="3" id="KW-0804">Transcription</keyword>
<dbReference type="PROSITE" id="PS50987">
    <property type="entry name" value="HTH_ARSR_2"/>
    <property type="match status" value="1"/>
</dbReference>
<dbReference type="Gene3D" id="1.10.10.10">
    <property type="entry name" value="Winged helix-like DNA-binding domain superfamily/Winged helix DNA-binding domain"/>
    <property type="match status" value="1"/>
</dbReference>
<dbReference type="PANTHER" id="PTHR33154">
    <property type="entry name" value="TRANSCRIPTIONAL REGULATOR, ARSR FAMILY"/>
    <property type="match status" value="1"/>
</dbReference>
<dbReference type="Proteomes" id="UP000588586">
    <property type="component" value="Unassembled WGS sequence"/>
</dbReference>
<dbReference type="InterPro" id="IPR036388">
    <property type="entry name" value="WH-like_DNA-bd_sf"/>
</dbReference>
<keyword evidence="2" id="KW-0238">DNA-binding</keyword>
<dbReference type="InterPro" id="IPR051081">
    <property type="entry name" value="HTH_MetalResp_TranReg"/>
</dbReference>
<dbReference type="InterPro" id="IPR036390">
    <property type="entry name" value="WH_DNA-bd_sf"/>
</dbReference>
<evidence type="ECO:0000313" key="6">
    <source>
        <dbReference type="Proteomes" id="UP000588586"/>
    </source>
</evidence>
<accession>A0A849HJM5</accession>
<dbReference type="CDD" id="cd00090">
    <property type="entry name" value="HTH_ARSR"/>
    <property type="match status" value="1"/>
</dbReference>
<feature type="domain" description="HTH arsR-type" evidence="4">
    <location>
        <begin position="3"/>
        <end position="97"/>
    </location>
</feature>
<dbReference type="SUPFAM" id="SSF46785">
    <property type="entry name" value="Winged helix' DNA-binding domain"/>
    <property type="match status" value="1"/>
</dbReference>
<proteinExistence type="predicted"/>
<reference evidence="5 6" key="1">
    <citation type="submission" date="2020-04" db="EMBL/GenBank/DDBJ databases">
        <title>Knoellia sp. isolate from air conditioner.</title>
        <authorList>
            <person name="Chea S."/>
            <person name="Kim D.-U."/>
        </authorList>
    </citation>
    <scope>NUCLEOTIDE SEQUENCE [LARGE SCALE GENOMIC DNA]</scope>
    <source>
        <strain evidence="5 6">DB2414S</strain>
    </source>
</reference>
<evidence type="ECO:0000259" key="4">
    <source>
        <dbReference type="PROSITE" id="PS50987"/>
    </source>
</evidence>
<name>A0A849HJM5_9MICO</name>
<evidence type="ECO:0000313" key="5">
    <source>
        <dbReference type="EMBL" id="NNM48155.1"/>
    </source>
</evidence>
<dbReference type="Pfam" id="PF12840">
    <property type="entry name" value="HTH_20"/>
    <property type="match status" value="1"/>
</dbReference>